<feature type="transmembrane region" description="Helical" evidence="6">
    <location>
        <begin position="283"/>
        <end position="301"/>
    </location>
</feature>
<dbReference type="EMBL" id="DTKJ01000058">
    <property type="protein sequence ID" value="HGZ12218.1"/>
    <property type="molecule type" value="Genomic_DNA"/>
</dbReference>
<dbReference type="InterPro" id="IPR030922">
    <property type="entry name" value="LptF"/>
</dbReference>
<dbReference type="NCBIfam" id="TIGR04407">
    <property type="entry name" value="LptF_YjgP"/>
    <property type="match status" value="1"/>
</dbReference>
<dbReference type="GO" id="GO:0055085">
    <property type="term" value="P:transmembrane transport"/>
    <property type="evidence" value="ECO:0007669"/>
    <property type="project" value="InterPro"/>
</dbReference>
<gene>
    <name evidence="7" type="primary">lptF</name>
    <name evidence="7" type="ORF">ENW48_08365</name>
</gene>
<keyword evidence="2" id="KW-1003">Cell membrane</keyword>
<accession>A0A7C5EQM6</accession>
<dbReference type="PANTHER" id="PTHR33529">
    <property type="entry name" value="SLR0882 PROTEIN-RELATED"/>
    <property type="match status" value="1"/>
</dbReference>
<dbReference type="AlphaFoldDB" id="A0A7C5EQM6"/>
<evidence type="ECO:0000313" key="7">
    <source>
        <dbReference type="EMBL" id="HGZ12218.1"/>
    </source>
</evidence>
<evidence type="ECO:0000256" key="2">
    <source>
        <dbReference type="ARBA" id="ARBA00022475"/>
    </source>
</evidence>
<feature type="transmembrane region" description="Helical" evidence="6">
    <location>
        <begin position="13"/>
        <end position="35"/>
    </location>
</feature>
<protein>
    <submittedName>
        <fullName evidence="7">LPS export ABC transporter permease LptF</fullName>
    </submittedName>
</protein>
<evidence type="ECO:0000256" key="5">
    <source>
        <dbReference type="ARBA" id="ARBA00023136"/>
    </source>
</evidence>
<dbReference type="PANTHER" id="PTHR33529:SF6">
    <property type="entry name" value="YJGP_YJGQ FAMILY PERMEASE"/>
    <property type="match status" value="1"/>
</dbReference>
<name>A0A7C5EQM6_9BACT</name>
<sequence length="390" mass="44470">MPRIIHRYLLREILHPFLVSLLAFTLIVFSGRLLIITRMILVKGIGLGEILRSCLYLLPYLLVFTLPMAATVGIILAFLRLSVDYEMMALKTAGLSYIRLMVPICWFSLAVALATGFLSLYGSPWGQRATRLQLAEVLRKRADLGLQEQTFNTDFQNLMLFVNRVSPKGGELSGIFVNDLRESAHPQNIYAQRGSLKYDPGQEALILRLEDGRLIRWGKDLRDRQTVEFKSYELPLPLIHLAVKSRQVSERELSPGELREALRQSVPDSPRAVRLVVELHQRLSLPLGALLLCFLAVPLGLSPQIHGRTWGLIVGLIIFIVYYIVFTASWRMAFSRHLHPVLAPYLADALCLVGTWYFWSRTLRELPLLQVNWFRRLLKPLATVTCLRKS</sequence>
<feature type="transmembrane region" description="Helical" evidence="6">
    <location>
        <begin position="338"/>
        <end position="359"/>
    </location>
</feature>
<dbReference type="GO" id="GO:0015920">
    <property type="term" value="P:lipopolysaccharide transport"/>
    <property type="evidence" value="ECO:0007669"/>
    <property type="project" value="TreeGrafter"/>
</dbReference>
<evidence type="ECO:0000256" key="6">
    <source>
        <dbReference type="SAM" id="Phobius"/>
    </source>
</evidence>
<evidence type="ECO:0000256" key="4">
    <source>
        <dbReference type="ARBA" id="ARBA00022989"/>
    </source>
</evidence>
<organism evidence="7">
    <name type="scientific">Desulfobacca acetoxidans</name>
    <dbReference type="NCBI Taxonomy" id="60893"/>
    <lineage>
        <taxon>Bacteria</taxon>
        <taxon>Pseudomonadati</taxon>
        <taxon>Thermodesulfobacteriota</taxon>
        <taxon>Desulfobaccia</taxon>
        <taxon>Desulfobaccales</taxon>
        <taxon>Desulfobaccaceae</taxon>
        <taxon>Desulfobacca</taxon>
    </lineage>
</organism>
<feature type="transmembrane region" description="Helical" evidence="6">
    <location>
        <begin position="307"/>
        <end position="326"/>
    </location>
</feature>
<reference evidence="7" key="1">
    <citation type="journal article" date="2020" name="mSystems">
        <title>Genome- and Community-Level Interaction Insights into Carbon Utilization and Element Cycling Functions of Hydrothermarchaeota in Hydrothermal Sediment.</title>
        <authorList>
            <person name="Zhou Z."/>
            <person name="Liu Y."/>
            <person name="Xu W."/>
            <person name="Pan J."/>
            <person name="Luo Z.H."/>
            <person name="Li M."/>
        </authorList>
    </citation>
    <scope>NUCLEOTIDE SEQUENCE [LARGE SCALE GENOMIC DNA]</scope>
    <source>
        <strain evidence="7">SpSt-853</strain>
    </source>
</reference>
<proteinExistence type="predicted"/>
<evidence type="ECO:0000256" key="3">
    <source>
        <dbReference type="ARBA" id="ARBA00022692"/>
    </source>
</evidence>
<dbReference type="GO" id="GO:0043190">
    <property type="term" value="C:ATP-binding cassette (ABC) transporter complex"/>
    <property type="evidence" value="ECO:0007669"/>
    <property type="project" value="InterPro"/>
</dbReference>
<keyword evidence="3 6" id="KW-0812">Transmembrane</keyword>
<dbReference type="InterPro" id="IPR005495">
    <property type="entry name" value="LptG/LptF_permease"/>
</dbReference>
<comment type="subcellular location">
    <subcellularLocation>
        <location evidence="1">Cell membrane</location>
        <topology evidence="1">Multi-pass membrane protein</topology>
    </subcellularLocation>
</comment>
<evidence type="ECO:0000256" key="1">
    <source>
        <dbReference type="ARBA" id="ARBA00004651"/>
    </source>
</evidence>
<feature type="transmembrane region" description="Helical" evidence="6">
    <location>
        <begin position="100"/>
        <end position="121"/>
    </location>
</feature>
<feature type="transmembrane region" description="Helical" evidence="6">
    <location>
        <begin position="55"/>
        <end position="80"/>
    </location>
</feature>
<keyword evidence="4 6" id="KW-1133">Transmembrane helix</keyword>
<dbReference type="Pfam" id="PF03739">
    <property type="entry name" value="LptF_LptG"/>
    <property type="match status" value="1"/>
</dbReference>
<keyword evidence="5 6" id="KW-0472">Membrane</keyword>
<comment type="caution">
    <text evidence="7">The sequence shown here is derived from an EMBL/GenBank/DDBJ whole genome shotgun (WGS) entry which is preliminary data.</text>
</comment>